<sequence>MKYLIIAFSALFLAACATPPPTSMLDSDWSTFGYERAMKGQIAQSESRLDKLLDDQNLKSSNYQAYLAGYKKGQNEYCSQNAYILGVTGGPYNGICDLIDWTFREDYNSGRFSTANGM</sequence>
<proteinExistence type="predicted"/>
<dbReference type="GeneID" id="54163844"/>
<dbReference type="InterPro" id="IPR021242">
    <property type="entry name" value="DUF2799"/>
</dbReference>
<gene>
    <name evidence="1" type="ORF">GNP77_03485</name>
</gene>
<organism evidence="1 2">
    <name type="scientific">Aliivibrio fischeri</name>
    <name type="common">Vibrio fischeri</name>
    <dbReference type="NCBI Taxonomy" id="668"/>
    <lineage>
        <taxon>Bacteria</taxon>
        <taxon>Pseudomonadati</taxon>
        <taxon>Pseudomonadota</taxon>
        <taxon>Gammaproteobacteria</taxon>
        <taxon>Vibrionales</taxon>
        <taxon>Vibrionaceae</taxon>
        <taxon>Aliivibrio</taxon>
    </lineage>
</organism>
<evidence type="ECO:0000313" key="2">
    <source>
        <dbReference type="Proteomes" id="UP000435323"/>
    </source>
</evidence>
<dbReference type="RefSeq" id="WP_005419000.1">
    <property type="nucleotide sequence ID" value="NZ_BMPC01000032.1"/>
</dbReference>
<reference evidence="1 2" key="1">
    <citation type="submission" date="2019-11" db="EMBL/GenBank/DDBJ databases">
        <title>Using colonization assays and comparative genomics to discover symbiosis behaviors and factors in Vibrio fischeri.</title>
        <authorList>
            <person name="Bongrand C."/>
            <person name="Moriano-Gutierrez S."/>
            <person name="Arevalo P."/>
            <person name="Mcfall-Ngai M."/>
            <person name="Visick K."/>
            <person name="Polz M.F."/>
            <person name="Ruby E.G."/>
        </authorList>
    </citation>
    <scope>NUCLEOTIDE SEQUENCE [LARGE SCALE GENOMIC DNA]</scope>
    <source>
        <strain evidence="2">emors.3.2</strain>
    </source>
</reference>
<dbReference type="Proteomes" id="UP000435323">
    <property type="component" value="Unassembled WGS sequence"/>
</dbReference>
<evidence type="ECO:0000313" key="1">
    <source>
        <dbReference type="EMBL" id="MUK44436.1"/>
    </source>
</evidence>
<dbReference type="AlphaFoldDB" id="A0A1E5AMD7"/>
<dbReference type="Pfam" id="PF10973">
    <property type="entry name" value="DUF2799"/>
    <property type="match status" value="1"/>
</dbReference>
<dbReference type="PROSITE" id="PS51257">
    <property type="entry name" value="PROKAR_LIPOPROTEIN"/>
    <property type="match status" value="1"/>
</dbReference>
<dbReference type="EMBL" id="WOBO01000004">
    <property type="protein sequence ID" value="MUK44436.1"/>
    <property type="molecule type" value="Genomic_DNA"/>
</dbReference>
<name>A0A1E5AMD7_ALIFS</name>
<comment type="caution">
    <text evidence="1">The sequence shown here is derived from an EMBL/GenBank/DDBJ whole genome shotgun (WGS) entry which is preliminary data.</text>
</comment>
<accession>A0A1E5AMD7</accession>
<protein>
    <submittedName>
        <fullName evidence="1">DUF2799 domain-containing protein</fullName>
    </submittedName>
</protein>